<evidence type="ECO:0000313" key="1">
    <source>
        <dbReference type="EMBL" id="TCL73325.1"/>
    </source>
</evidence>
<dbReference type="RefSeq" id="WP_243662834.1">
    <property type="nucleotide sequence ID" value="NZ_SLUN01000005.1"/>
</dbReference>
<accession>A0A4R1S2B3</accession>
<evidence type="ECO:0008006" key="3">
    <source>
        <dbReference type="Google" id="ProtNLM"/>
    </source>
</evidence>
<dbReference type="EMBL" id="SLUN01000005">
    <property type="protein sequence ID" value="TCL73325.1"/>
    <property type="molecule type" value="Genomic_DNA"/>
</dbReference>
<dbReference type="SUPFAM" id="SSF50494">
    <property type="entry name" value="Trypsin-like serine proteases"/>
    <property type="match status" value="1"/>
</dbReference>
<dbReference type="InterPro" id="IPR009003">
    <property type="entry name" value="Peptidase_S1_PA"/>
</dbReference>
<proteinExistence type="predicted"/>
<dbReference type="AlphaFoldDB" id="A0A4R1S2B3"/>
<name>A0A4R1S2B3_HYDET</name>
<dbReference type="InterPro" id="IPR043504">
    <property type="entry name" value="Peptidase_S1_PA_chymotrypsin"/>
</dbReference>
<reference evidence="1 2" key="1">
    <citation type="submission" date="2019-03" db="EMBL/GenBank/DDBJ databases">
        <title>Genomic Encyclopedia of Type Strains, Phase IV (KMG-IV): sequencing the most valuable type-strain genomes for metagenomic binning, comparative biology and taxonomic classification.</title>
        <authorList>
            <person name="Goeker M."/>
        </authorList>
    </citation>
    <scope>NUCLEOTIDE SEQUENCE [LARGE SCALE GENOMIC DNA]</scope>
    <source>
        <strain evidence="1 2">LX-B</strain>
    </source>
</reference>
<keyword evidence="2" id="KW-1185">Reference proteome</keyword>
<gene>
    <name evidence="1" type="ORF">EDC14_1005188</name>
</gene>
<sequence length="336" mass="36224">MGVNRKSLTEAAKSEAMKSFEASSDDFLDPKHRPANVVGMGIGVKWKKGRPTGEPAMVVMVSKKVPREQLAAVDLIPSKLGGMQTDLLEVGVMKAEQDDAILQQLTLRARPVSGGYSVGHINTSAGTIATCVYDLQQQGLGIPPRYYILSNNHVLADSNAGNIGDPILQPGPADGGEYPTDQIAVLSRFVPIQFDPPVPLDQQNNLVDAAVAEGPFDSLNRSIYWIGRIRGWRRTDDINLGTLVQKTGRSSSYSLGQIQLIHATVDIGYPGDRVARFRDQIISSRFTEPGDSGSLITTLDNVAIGLHFAGSETISIANPIENVRNLLGIEIAEQVL</sequence>
<protein>
    <recommendedName>
        <fullName evidence="3">Serine protease</fullName>
    </recommendedName>
</protein>
<comment type="caution">
    <text evidence="1">The sequence shown here is derived from an EMBL/GenBank/DDBJ whole genome shotgun (WGS) entry which is preliminary data.</text>
</comment>
<evidence type="ECO:0000313" key="2">
    <source>
        <dbReference type="Proteomes" id="UP000295008"/>
    </source>
</evidence>
<dbReference type="Gene3D" id="2.40.10.10">
    <property type="entry name" value="Trypsin-like serine proteases"/>
    <property type="match status" value="1"/>
</dbReference>
<dbReference type="Proteomes" id="UP000295008">
    <property type="component" value="Unassembled WGS sequence"/>
</dbReference>
<organism evidence="1 2">
    <name type="scientific">Hydrogenispora ethanolica</name>
    <dbReference type="NCBI Taxonomy" id="1082276"/>
    <lineage>
        <taxon>Bacteria</taxon>
        <taxon>Bacillati</taxon>
        <taxon>Bacillota</taxon>
        <taxon>Hydrogenispora</taxon>
    </lineage>
</organism>